<dbReference type="Proteomes" id="UP001596018">
    <property type="component" value="Unassembled WGS sequence"/>
</dbReference>
<gene>
    <name evidence="2" type="ORF">ACFPK0_16495</name>
</gene>
<evidence type="ECO:0000313" key="3">
    <source>
        <dbReference type="Proteomes" id="UP001596018"/>
    </source>
</evidence>
<feature type="transmembrane region" description="Helical" evidence="1">
    <location>
        <begin position="41"/>
        <end position="60"/>
    </location>
</feature>
<sequence>MAAVLFGFFYYALYWRYRGLFNEEGRYLDPQELVVHHAQDAVLAVPAGLFALLAIVLFVAGRLHRRSETETP</sequence>
<keyword evidence="1" id="KW-0812">Transmembrane</keyword>
<keyword evidence="1" id="KW-0472">Membrane</keyword>
<evidence type="ECO:0000256" key="1">
    <source>
        <dbReference type="SAM" id="Phobius"/>
    </source>
</evidence>
<accession>A0ABW0JZH8</accession>
<evidence type="ECO:0000313" key="2">
    <source>
        <dbReference type="EMBL" id="MFC5441614.1"/>
    </source>
</evidence>
<dbReference type="RefSeq" id="WP_377342289.1">
    <property type="nucleotide sequence ID" value="NZ_JALBWS010000007.1"/>
</dbReference>
<protein>
    <submittedName>
        <fullName evidence="2">Uncharacterized protein</fullName>
    </submittedName>
</protein>
<proteinExistence type="predicted"/>
<keyword evidence="1" id="KW-1133">Transmembrane helix</keyword>
<comment type="caution">
    <text evidence="2">The sequence shown here is derived from an EMBL/GenBank/DDBJ whole genome shotgun (WGS) entry which is preliminary data.</text>
</comment>
<dbReference type="EMBL" id="JBHSMM010000007">
    <property type="protein sequence ID" value="MFC5441614.1"/>
    <property type="molecule type" value="Genomic_DNA"/>
</dbReference>
<reference evidence="3" key="1">
    <citation type="journal article" date="2019" name="Int. J. Syst. Evol. Microbiol.">
        <title>The Global Catalogue of Microorganisms (GCM) 10K type strain sequencing project: providing services to taxonomists for standard genome sequencing and annotation.</title>
        <authorList>
            <consortium name="The Broad Institute Genomics Platform"/>
            <consortium name="The Broad Institute Genome Sequencing Center for Infectious Disease"/>
            <person name="Wu L."/>
            <person name="Ma J."/>
        </authorList>
    </citation>
    <scope>NUCLEOTIDE SEQUENCE [LARGE SCALE GENOMIC DNA]</scope>
    <source>
        <strain evidence="3">KACC 12822</strain>
    </source>
</reference>
<keyword evidence="3" id="KW-1185">Reference proteome</keyword>
<organism evidence="2 3">
    <name type="scientific">Rhodanobacter ginsenosidimutans</name>
    <dbReference type="NCBI Taxonomy" id="490571"/>
    <lineage>
        <taxon>Bacteria</taxon>
        <taxon>Pseudomonadati</taxon>
        <taxon>Pseudomonadota</taxon>
        <taxon>Gammaproteobacteria</taxon>
        <taxon>Lysobacterales</taxon>
        <taxon>Rhodanobacteraceae</taxon>
        <taxon>Rhodanobacter</taxon>
    </lineage>
</organism>
<name>A0ABW0JZH8_9GAMM</name>